<reference evidence="13" key="1">
    <citation type="submission" date="2025-05" db="UniProtKB">
        <authorList>
            <consortium name="RefSeq"/>
        </authorList>
    </citation>
    <scope>NUCLEOTIDE SEQUENCE [LARGE SCALE GENOMIC DNA]</scope>
</reference>
<comment type="subcellular location">
    <subcellularLocation>
        <location evidence="1">Membrane</location>
        <topology evidence="1">Single-pass type II membrane protein</topology>
    </subcellularLocation>
</comment>
<dbReference type="GO" id="GO:0000166">
    <property type="term" value="F:nucleotide binding"/>
    <property type="evidence" value="ECO:0007669"/>
    <property type="project" value="UniProtKB-KW"/>
</dbReference>
<evidence type="ECO:0000256" key="3">
    <source>
        <dbReference type="ARBA" id="ARBA00006462"/>
    </source>
</evidence>
<keyword evidence="11" id="KW-0472">Membrane</keyword>
<dbReference type="GO" id="GO:0016263">
    <property type="term" value="F:glycoprotein-N-acetylgalactosamine 3-beta-galactosyltransferase activity"/>
    <property type="evidence" value="ECO:0007669"/>
    <property type="project" value="UniProtKB-EC"/>
</dbReference>
<dbReference type="InParanoid" id="A0A6I9VA39"/>
<evidence type="ECO:0000256" key="5">
    <source>
        <dbReference type="ARBA" id="ARBA00022676"/>
    </source>
</evidence>
<dbReference type="PANTHER" id="PTHR23033:SF14">
    <property type="entry name" value="GLYCOPROTEIN-N-ACETYLGALACTOSAMINE 3-BETA-GALACTOSYLTRANSFERASE 1-RELATED"/>
    <property type="match status" value="1"/>
</dbReference>
<evidence type="ECO:0000256" key="6">
    <source>
        <dbReference type="ARBA" id="ARBA00022679"/>
    </source>
</evidence>
<keyword evidence="13" id="KW-1185">Reference proteome</keyword>
<reference evidence="14" key="2">
    <citation type="submission" date="2025-08" db="UniProtKB">
        <authorList>
            <consortium name="RefSeq"/>
        </authorList>
    </citation>
    <scope>IDENTIFICATION</scope>
    <source>
        <tissue evidence="14">Adult</tissue>
    </source>
</reference>
<organism evidence="13 14">
    <name type="scientific">Bactrocera dorsalis</name>
    <name type="common">Oriental fruit fly</name>
    <name type="synonym">Dacus dorsalis</name>
    <dbReference type="NCBI Taxonomy" id="27457"/>
    <lineage>
        <taxon>Eukaryota</taxon>
        <taxon>Metazoa</taxon>
        <taxon>Ecdysozoa</taxon>
        <taxon>Arthropoda</taxon>
        <taxon>Hexapoda</taxon>
        <taxon>Insecta</taxon>
        <taxon>Pterygota</taxon>
        <taxon>Neoptera</taxon>
        <taxon>Endopterygota</taxon>
        <taxon>Diptera</taxon>
        <taxon>Brachycera</taxon>
        <taxon>Muscomorpha</taxon>
        <taxon>Tephritoidea</taxon>
        <taxon>Tephritidae</taxon>
        <taxon>Bactrocera</taxon>
        <taxon>Bactrocera</taxon>
    </lineage>
</organism>
<gene>
    <name evidence="14" type="primary">LOC105230324</name>
</gene>
<keyword evidence="5" id="KW-0328">Glycosyltransferase</keyword>
<keyword evidence="6" id="KW-0808">Transferase</keyword>
<dbReference type="Pfam" id="PF02434">
    <property type="entry name" value="Fringe"/>
    <property type="match status" value="1"/>
</dbReference>
<evidence type="ECO:0000256" key="9">
    <source>
        <dbReference type="ARBA" id="ARBA00022968"/>
    </source>
</evidence>
<sequence length="351" mass="41406">MSVRRRLFQYRRIFLLLAVVSSVYMYLEYKRNVGNSEEFTWLTRRKPNINESVVNGVKNSLALQLADEVRILCWVMTNPANHKTKAMDVLRTWGTRCNRLIFVTSEDTAELGETFVLQNFTDTHDVLWVKTRRAFKHVYEKYANELDWFLKADDDTYVLVENLRYLLYAYSPDMPIYFGHDFKYAYQVKNHYMSGGAGYVLSREALHRFVNAAMQNSDLCPPEDKLIAEDWAIGMCLRSVGVLPGDSRDAHNELRFLPLEPHTLLIGKYFDDAFWYFSYGIYHPRVCQNCLSKHAISFHYMTKEGMYLTDFFLYQFKLYEPEEEKEVLPKKLRLDEVKIPTPFNAWDITVN</sequence>
<protein>
    <recommendedName>
        <fullName evidence="4">N-acetylgalactosaminide beta-1,3-galactosyltransferase</fullName>
        <ecNumber evidence="4">2.4.1.122</ecNumber>
    </recommendedName>
</protein>
<feature type="domain" description="Fringe-like glycosyltransferase" evidence="12">
    <location>
        <begin position="71"/>
        <end position="256"/>
    </location>
</feature>
<evidence type="ECO:0000256" key="1">
    <source>
        <dbReference type="ARBA" id="ARBA00004606"/>
    </source>
</evidence>
<keyword evidence="9" id="KW-0735">Signal-anchor</keyword>
<dbReference type="FunCoup" id="A0A6I9VA39">
    <property type="interactions" value="24"/>
</dbReference>
<keyword evidence="10" id="KW-1133">Transmembrane helix</keyword>
<dbReference type="GO" id="GO:0030145">
    <property type="term" value="F:manganese ion binding"/>
    <property type="evidence" value="ECO:0007669"/>
    <property type="project" value="UniProtKB-ARBA"/>
</dbReference>
<evidence type="ECO:0000256" key="11">
    <source>
        <dbReference type="ARBA" id="ARBA00023136"/>
    </source>
</evidence>
<evidence type="ECO:0000259" key="12">
    <source>
        <dbReference type="Pfam" id="PF02434"/>
    </source>
</evidence>
<evidence type="ECO:0000256" key="8">
    <source>
        <dbReference type="ARBA" id="ARBA00022741"/>
    </source>
</evidence>
<proteinExistence type="inferred from homology"/>
<name>A0A6I9VA39_BACDO</name>
<dbReference type="UniPathway" id="UPA00378"/>
<dbReference type="KEGG" id="bdr:105230324"/>
<comment type="similarity">
    <text evidence="3">Belongs to the glycosyltransferase 31 family. Beta3-Gal-T subfamily.</text>
</comment>
<accession>A0A6I9VA39</accession>
<evidence type="ECO:0000313" key="13">
    <source>
        <dbReference type="Proteomes" id="UP001652620"/>
    </source>
</evidence>
<keyword evidence="8" id="KW-0547">Nucleotide-binding</keyword>
<dbReference type="Gene3D" id="3.90.550.50">
    <property type="match status" value="1"/>
</dbReference>
<dbReference type="PANTHER" id="PTHR23033">
    <property type="entry name" value="BETA1,3-GALACTOSYLTRANSFERASE"/>
    <property type="match status" value="1"/>
</dbReference>
<dbReference type="EC" id="2.4.1.122" evidence="4"/>
<dbReference type="OrthoDB" id="414175at2759"/>
<evidence type="ECO:0000256" key="7">
    <source>
        <dbReference type="ARBA" id="ARBA00022692"/>
    </source>
</evidence>
<dbReference type="Proteomes" id="UP001652620">
    <property type="component" value="Chromosome 2"/>
</dbReference>
<dbReference type="AlphaFoldDB" id="A0A6I9VA39"/>
<evidence type="ECO:0000256" key="2">
    <source>
        <dbReference type="ARBA" id="ARBA00004922"/>
    </source>
</evidence>
<dbReference type="RefSeq" id="XP_011209326.4">
    <property type="nucleotide sequence ID" value="XM_011211024.4"/>
</dbReference>
<keyword evidence="7" id="KW-0812">Transmembrane</keyword>
<dbReference type="InterPro" id="IPR003378">
    <property type="entry name" value="Fringe-like_glycosylTrfase"/>
</dbReference>
<evidence type="ECO:0000256" key="4">
    <source>
        <dbReference type="ARBA" id="ARBA00012557"/>
    </source>
</evidence>
<comment type="pathway">
    <text evidence="2">Protein modification; protein glycosylation.</text>
</comment>
<dbReference type="GeneID" id="105230324"/>
<dbReference type="GO" id="GO:0016020">
    <property type="term" value="C:membrane"/>
    <property type="evidence" value="ECO:0007669"/>
    <property type="project" value="UniProtKB-SubCell"/>
</dbReference>
<evidence type="ECO:0000313" key="14">
    <source>
        <dbReference type="RefSeq" id="XP_011209326.4"/>
    </source>
</evidence>
<evidence type="ECO:0000256" key="10">
    <source>
        <dbReference type="ARBA" id="ARBA00022989"/>
    </source>
</evidence>
<dbReference type="InterPro" id="IPR026050">
    <property type="entry name" value="C1GALT1/C1GALT1_chp1"/>
</dbReference>